<dbReference type="PANTHER" id="PTHR43861">
    <property type="entry name" value="TRANS-ACONITATE 2-METHYLTRANSFERASE-RELATED"/>
    <property type="match status" value="1"/>
</dbReference>
<gene>
    <name evidence="3" type="ORF">K431DRAFT_286737</name>
</gene>
<dbReference type="OrthoDB" id="3647at2759"/>
<dbReference type="Gene3D" id="3.40.50.150">
    <property type="entry name" value="Vaccinia Virus protein VP39"/>
    <property type="match status" value="1"/>
</dbReference>
<dbReference type="InterPro" id="IPR029063">
    <property type="entry name" value="SAM-dependent_MTases_sf"/>
</dbReference>
<organism evidence="3 4">
    <name type="scientific">Polychaeton citri CBS 116435</name>
    <dbReference type="NCBI Taxonomy" id="1314669"/>
    <lineage>
        <taxon>Eukaryota</taxon>
        <taxon>Fungi</taxon>
        <taxon>Dikarya</taxon>
        <taxon>Ascomycota</taxon>
        <taxon>Pezizomycotina</taxon>
        <taxon>Dothideomycetes</taxon>
        <taxon>Dothideomycetidae</taxon>
        <taxon>Capnodiales</taxon>
        <taxon>Capnodiaceae</taxon>
        <taxon>Polychaeton</taxon>
    </lineage>
</organism>
<keyword evidence="1" id="KW-0808">Transferase</keyword>
<evidence type="ECO:0000256" key="1">
    <source>
        <dbReference type="ARBA" id="ARBA00022679"/>
    </source>
</evidence>
<feature type="domain" description="Methyltransferase" evidence="2">
    <location>
        <begin position="62"/>
        <end position="161"/>
    </location>
</feature>
<evidence type="ECO:0000313" key="4">
    <source>
        <dbReference type="Proteomes" id="UP000799441"/>
    </source>
</evidence>
<dbReference type="PANTHER" id="PTHR43861:SF3">
    <property type="entry name" value="PUTATIVE (AFU_ORTHOLOGUE AFUA_2G14390)-RELATED"/>
    <property type="match status" value="1"/>
</dbReference>
<evidence type="ECO:0000313" key="3">
    <source>
        <dbReference type="EMBL" id="KAF2719443.1"/>
    </source>
</evidence>
<dbReference type="SUPFAM" id="SSF53335">
    <property type="entry name" value="S-adenosyl-L-methionine-dependent methyltransferases"/>
    <property type="match status" value="1"/>
</dbReference>
<dbReference type="InterPro" id="IPR041698">
    <property type="entry name" value="Methyltransf_25"/>
</dbReference>
<sequence>MSALAEANRQAWNDMAAQYNSKPWQLRISQQVSDALQARRDWLGAHWVRQDREEGGREVKLLDYACGTGAITKALGPYVTKIRGIDVSEGMIEKFNEAAKASGMSEEQAIAVVGDLLGETVPEHLKGPEFENFDVAAVGLGFHHFDDTARCLQRLKDTLKPATGILIIVDFLPFDHGDHHQHHHHHGSSNSARDKFPDMAHTIKHNGFDKPEMEKLFREAGLTDFKMDILDEPAVMELPSGIQERKIFIAKGRREAGGSEV</sequence>
<dbReference type="Proteomes" id="UP000799441">
    <property type="component" value="Unassembled WGS sequence"/>
</dbReference>
<evidence type="ECO:0000259" key="2">
    <source>
        <dbReference type="Pfam" id="PF13649"/>
    </source>
</evidence>
<protein>
    <submittedName>
        <fullName evidence="3">SAM-dependent methyltransferase</fullName>
    </submittedName>
</protein>
<dbReference type="GO" id="GO:0032259">
    <property type="term" value="P:methylation"/>
    <property type="evidence" value="ECO:0007669"/>
    <property type="project" value="UniProtKB-KW"/>
</dbReference>
<comment type="caution">
    <text evidence="3">The sequence shown here is derived from an EMBL/GenBank/DDBJ whole genome shotgun (WGS) entry which is preliminary data.</text>
</comment>
<reference evidence="3" key="1">
    <citation type="journal article" date="2020" name="Stud. Mycol.">
        <title>101 Dothideomycetes genomes: a test case for predicting lifestyles and emergence of pathogens.</title>
        <authorList>
            <person name="Haridas S."/>
            <person name="Albert R."/>
            <person name="Binder M."/>
            <person name="Bloem J."/>
            <person name="Labutti K."/>
            <person name="Salamov A."/>
            <person name="Andreopoulos B."/>
            <person name="Baker S."/>
            <person name="Barry K."/>
            <person name="Bills G."/>
            <person name="Bluhm B."/>
            <person name="Cannon C."/>
            <person name="Castanera R."/>
            <person name="Culley D."/>
            <person name="Daum C."/>
            <person name="Ezra D."/>
            <person name="Gonzalez J."/>
            <person name="Henrissat B."/>
            <person name="Kuo A."/>
            <person name="Liang C."/>
            <person name="Lipzen A."/>
            <person name="Lutzoni F."/>
            <person name="Magnuson J."/>
            <person name="Mondo S."/>
            <person name="Nolan M."/>
            <person name="Ohm R."/>
            <person name="Pangilinan J."/>
            <person name="Park H.-J."/>
            <person name="Ramirez L."/>
            <person name="Alfaro M."/>
            <person name="Sun H."/>
            <person name="Tritt A."/>
            <person name="Yoshinaga Y."/>
            <person name="Zwiers L.-H."/>
            <person name="Turgeon B."/>
            <person name="Goodwin S."/>
            <person name="Spatafora J."/>
            <person name="Crous P."/>
            <person name="Grigoriev I."/>
        </authorList>
    </citation>
    <scope>NUCLEOTIDE SEQUENCE</scope>
    <source>
        <strain evidence="3">CBS 116435</strain>
    </source>
</reference>
<dbReference type="EMBL" id="MU003811">
    <property type="protein sequence ID" value="KAF2719443.1"/>
    <property type="molecule type" value="Genomic_DNA"/>
</dbReference>
<dbReference type="GO" id="GO:0008168">
    <property type="term" value="F:methyltransferase activity"/>
    <property type="evidence" value="ECO:0007669"/>
    <property type="project" value="UniProtKB-KW"/>
</dbReference>
<name>A0A9P4UN54_9PEZI</name>
<proteinExistence type="predicted"/>
<keyword evidence="4" id="KW-1185">Reference proteome</keyword>
<keyword evidence="3" id="KW-0489">Methyltransferase</keyword>
<dbReference type="CDD" id="cd02440">
    <property type="entry name" value="AdoMet_MTases"/>
    <property type="match status" value="1"/>
</dbReference>
<dbReference type="AlphaFoldDB" id="A0A9P4UN54"/>
<accession>A0A9P4UN54</accession>
<dbReference type="Pfam" id="PF13649">
    <property type="entry name" value="Methyltransf_25"/>
    <property type="match status" value="1"/>
</dbReference>